<keyword evidence="2" id="KW-1185">Reference proteome</keyword>
<dbReference type="PANTHER" id="PTHR10091">
    <property type="entry name" value="ALDOSE-1-EPIMERASE"/>
    <property type="match status" value="1"/>
</dbReference>
<sequence>MAHGRITESRFGDYPTRVLTLPDGDARAEIALRGATLLSLTLPTAQGPESVLGGYNDPADFTALTGARSAILAPYSNRLAGGQYTFDGVTHAFARRDNDGNSLHGLVMDAAWHPTQETADEDRAVLELATDQLLAGDAPGYPFQLALKARFTLSRDGLRLDLIATNQGAVSAPVGLGWHPYLETRGRDIRDAHLTLPCHQGVVTDERLIPLPGADGVTDLTGTASDFSGDGRSINNQAIDRCFVGAPREDWLYSRLHDPATRLTLELAQSHGVVQVYTGHSLPHRQYDGLAIEPNEFMPDAFNRPELANAIRLGPGRERTLSSHIRIVPDST</sequence>
<protein>
    <recommendedName>
        <fullName evidence="3">Aldose 1-epimerase</fullName>
    </recommendedName>
</protein>
<dbReference type="EMBL" id="SJDL01000005">
    <property type="protein sequence ID" value="TBW58112.1"/>
    <property type="molecule type" value="Genomic_DNA"/>
</dbReference>
<comment type="caution">
    <text evidence="1">The sequence shown here is derived from an EMBL/GenBank/DDBJ whole genome shotgun (WGS) entry which is preliminary data.</text>
</comment>
<evidence type="ECO:0000313" key="2">
    <source>
        <dbReference type="Proteomes" id="UP000313645"/>
    </source>
</evidence>
<dbReference type="InterPro" id="IPR008183">
    <property type="entry name" value="Aldose_1/G6P_1-epimerase"/>
</dbReference>
<dbReference type="Proteomes" id="UP000313645">
    <property type="component" value="Unassembled WGS sequence"/>
</dbReference>
<proteinExistence type="predicted"/>
<accession>A0ABY1ZNH1</accession>
<evidence type="ECO:0008006" key="3">
    <source>
        <dbReference type="Google" id="ProtNLM"/>
    </source>
</evidence>
<dbReference type="Pfam" id="PF01263">
    <property type="entry name" value="Aldose_epim"/>
    <property type="match status" value="1"/>
</dbReference>
<organism evidence="1 2">
    <name type="scientific">Marinobacter halodurans</name>
    <dbReference type="NCBI Taxonomy" id="2528979"/>
    <lineage>
        <taxon>Bacteria</taxon>
        <taxon>Pseudomonadati</taxon>
        <taxon>Pseudomonadota</taxon>
        <taxon>Gammaproteobacteria</taxon>
        <taxon>Pseudomonadales</taxon>
        <taxon>Marinobacteraceae</taxon>
        <taxon>Marinobacter</taxon>
    </lineage>
</organism>
<dbReference type="Gene3D" id="2.70.98.10">
    <property type="match status" value="1"/>
</dbReference>
<dbReference type="RefSeq" id="WP_131479465.1">
    <property type="nucleotide sequence ID" value="NZ_SJDL01000005.1"/>
</dbReference>
<dbReference type="InterPro" id="IPR011013">
    <property type="entry name" value="Gal_mutarotase_sf_dom"/>
</dbReference>
<gene>
    <name evidence="1" type="ORF">EZI54_04450</name>
</gene>
<dbReference type="PANTHER" id="PTHR10091:SF0">
    <property type="entry name" value="GALACTOSE MUTAROTASE"/>
    <property type="match status" value="1"/>
</dbReference>
<dbReference type="InterPro" id="IPR014718">
    <property type="entry name" value="GH-type_carb-bd"/>
</dbReference>
<reference evidence="1 2" key="1">
    <citation type="submission" date="2019-02" db="EMBL/GenBank/DDBJ databases">
        <title>Marinobacter halodurans sp. nov., a marine bacterium isolated from sea tidal flat.</title>
        <authorList>
            <person name="Yoo Y."/>
            <person name="Lee D.W."/>
            <person name="Kim B.S."/>
            <person name="Kim J.-J."/>
        </authorList>
    </citation>
    <scope>NUCLEOTIDE SEQUENCE [LARGE SCALE GENOMIC DNA]</scope>
    <source>
        <strain evidence="1 2">YJ-S3-2</strain>
    </source>
</reference>
<dbReference type="SUPFAM" id="SSF74650">
    <property type="entry name" value="Galactose mutarotase-like"/>
    <property type="match status" value="1"/>
</dbReference>
<evidence type="ECO:0000313" key="1">
    <source>
        <dbReference type="EMBL" id="TBW58112.1"/>
    </source>
</evidence>
<name>A0ABY1ZNH1_9GAMM</name>